<reference evidence="1 2" key="1">
    <citation type="submission" date="2018-11" db="EMBL/GenBank/DDBJ databases">
        <title>Genomic Encyclopedia of Type Strains, Phase IV (KMG-IV): sequencing the most valuable type-strain genomes for metagenomic binning, comparative biology and taxonomic classification.</title>
        <authorList>
            <person name="Goeker M."/>
        </authorList>
    </citation>
    <scope>NUCLEOTIDE SEQUENCE [LARGE SCALE GENOMIC DNA]</scope>
    <source>
        <strain evidence="1 2">DSM 11977</strain>
    </source>
</reference>
<protein>
    <submittedName>
        <fullName evidence="1">Uncharacterized protein</fullName>
    </submittedName>
</protein>
<keyword evidence="2" id="KW-1185">Reference proteome</keyword>
<accession>A0A3N5BVT9</accession>
<evidence type="ECO:0000313" key="1">
    <source>
        <dbReference type="EMBL" id="RPF51492.1"/>
    </source>
</evidence>
<organism evidence="1 2">
    <name type="scientific">Methanobrevibacter gottschalkii DSM 11977</name>
    <dbReference type="NCBI Taxonomy" id="1122229"/>
    <lineage>
        <taxon>Archaea</taxon>
        <taxon>Methanobacteriati</taxon>
        <taxon>Methanobacteriota</taxon>
        <taxon>Methanomada group</taxon>
        <taxon>Methanobacteria</taxon>
        <taxon>Methanobacteriales</taxon>
        <taxon>Methanobacteriaceae</taxon>
        <taxon>Methanobrevibacter</taxon>
    </lineage>
</organism>
<dbReference type="AlphaFoldDB" id="A0A3N5BVT9"/>
<name>A0A3N5BVT9_9EURY</name>
<gene>
    <name evidence="1" type="ORF">EDC42_0819</name>
</gene>
<comment type="caution">
    <text evidence="1">The sequence shown here is derived from an EMBL/GenBank/DDBJ whole genome shotgun (WGS) entry which is preliminary data.</text>
</comment>
<proteinExistence type="predicted"/>
<dbReference type="EMBL" id="RKRG01000002">
    <property type="protein sequence ID" value="RPF51492.1"/>
    <property type="molecule type" value="Genomic_DNA"/>
</dbReference>
<dbReference type="RefSeq" id="WP_069574446.1">
    <property type="nucleotide sequence ID" value="NZ_RKRG01000002.1"/>
</dbReference>
<dbReference type="Proteomes" id="UP000271783">
    <property type="component" value="Unassembled WGS sequence"/>
</dbReference>
<evidence type="ECO:0000313" key="2">
    <source>
        <dbReference type="Proteomes" id="UP000271783"/>
    </source>
</evidence>
<sequence length="99" mass="11082">MDSYLPDCGIEHNQFEDNYHGILTHSGEIKVAKGDVEQEILYIDDDGIVLVDGGKKAYQTLIHTKLLALIQYAKAGDIGLIKFIRGEAFIVGFRKKRSD</sequence>